<dbReference type="InterPro" id="IPR014755">
    <property type="entry name" value="Cu-Rt/internalin_Ig-like"/>
</dbReference>
<evidence type="ECO:0000313" key="2">
    <source>
        <dbReference type="EMBL" id="MBO0440671.1"/>
    </source>
</evidence>
<accession>A0ABS3GZJ4</accession>
<gene>
    <name evidence="2" type="ORF">JZO69_09875</name>
</gene>
<evidence type="ECO:0000313" key="3">
    <source>
        <dbReference type="Proteomes" id="UP000664632"/>
    </source>
</evidence>
<name>A0ABS3GZJ4_9ENTE</name>
<keyword evidence="1" id="KW-0732">Signal</keyword>
<comment type="caution">
    <text evidence="2">The sequence shown here is derived from an EMBL/GenBank/DDBJ whole genome shotgun (WGS) entry which is preliminary data.</text>
</comment>
<keyword evidence="3" id="KW-1185">Reference proteome</keyword>
<dbReference type="Proteomes" id="UP000664632">
    <property type="component" value="Unassembled WGS sequence"/>
</dbReference>
<proteinExistence type="predicted"/>
<dbReference type="RefSeq" id="WP_207112708.1">
    <property type="nucleotide sequence ID" value="NZ_JAFLWD010000022.1"/>
</dbReference>
<reference evidence="2 3" key="1">
    <citation type="submission" date="2021-03" db="EMBL/GenBank/DDBJ databases">
        <title>Enterococcal diversity collection.</title>
        <authorList>
            <person name="Gilmore M.S."/>
            <person name="Schwartzman J."/>
            <person name="Van Tyne D."/>
            <person name="Martin M."/>
            <person name="Earl A.M."/>
            <person name="Manson A.L."/>
            <person name="Straub T."/>
            <person name="Salamzade R."/>
            <person name="Saavedra J."/>
            <person name="Lebreton F."/>
            <person name="Prichula J."/>
            <person name="Schaufler K."/>
            <person name="Gaca A."/>
            <person name="Sgardioli B."/>
            <person name="Wagenaar J."/>
            <person name="Strong T."/>
        </authorList>
    </citation>
    <scope>NUCLEOTIDE SEQUENCE [LARGE SCALE GENOMIC DNA]</scope>
    <source>
        <strain evidence="2 3">DIV0869a</strain>
    </source>
</reference>
<dbReference type="Gene3D" id="2.60.40.1220">
    <property type="match status" value="1"/>
</dbReference>
<protein>
    <submittedName>
        <fullName evidence="2">Uncharacterized protein</fullName>
    </submittedName>
</protein>
<organism evidence="2 3">
    <name type="scientific">Candidatus Enterococcus ikei</name>
    <dbReference type="NCBI Taxonomy" id="2815326"/>
    <lineage>
        <taxon>Bacteria</taxon>
        <taxon>Bacillati</taxon>
        <taxon>Bacillota</taxon>
        <taxon>Bacilli</taxon>
        <taxon>Lactobacillales</taxon>
        <taxon>Enterococcaceae</taxon>
        <taxon>Enterococcus</taxon>
    </lineage>
</organism>
<sequence length="109" mass="12575">MVQIKTISKVGYMPAIVLRKEKATYNIANPVFLSKQFIEDEEGNVIGTKEVEVDFSSPNDDFTFEDDELTWTNLSPELKELHFEWRVNANYDGQSFSVRGESIIPIVWK</sequence>
<dbReference type="EMBL" id="JAFLWD010000022">
    <property type="protein sequence ID" value="MBO0440671.1"/>
    <property type="molecule type" value="Genomic_DNA"/>
</dbReference>
<evidence type="ECO:0000256" key="1">
    <source>
        <dbReference type="ARBA" id="ARBA00022729"/>
    </source>
</evidence>